<gene>
    <name evidence="1" type="ORF">T01_13770</name>
</gene>
<dbReference type="InParanoid" id="A0A0V1B8M3"/>
<proteinExistence type="predicted"/>
<organism evidence="1 2">
    <name type="scientific">Trichinella spiralis</name>
    <name type="common">Trichina worm</name>
    <dbReference type="NCBI Taxonomy" id="6334"/>
    <lineage>
        <taxon>Eukaryota</taxon>
        <taxon>Metazoa</taxon>
        <taxon>Ecdysozoa</taxon>
        <taxon>Nematoda</taxon>
        <taxon>Enoplea</taxon>
        <taxon>Dorylaimia</taxon>
        <taxon>Trichinellida</taxon>
        <taxon>Trichinellidae</taxon>
        <taxon>Trichinella</taxon>
    </lineage>
</organism>
<comment type="caution">
    <text evidence="1">The sequence shown here is derived from an EMBL/GenBank/DDBJ whole genome shotgun (WGS) entry which is preliminary data.</text>
</comment>
<reference evidence="1 2" key="1">
    <citation type="submission" date="2015-01" db="EMBL/GenBank/DDBJ databases">
        <title>Evolution of Trichinella species and genotypes.</title>
        <authorList>
            <person name="Korhonen P.K."/>
            <person name="Edoardo P."/>
            <person name="Giuseppe L.R."/>
            <person name="Gasser R.B."/>
        </authorList>
    </citation>
    <scope>NUCLEOTIDE SEQUENCE [LARGE SCALE GENOMIC DNA]</scope>
    <source>
        <strain evidence="1">ISS3</strain>
    </source>
</reference>
<name>A0A0V1B8M3_TRISP</name>
<evidence type="ECO:0000313" key="1">
    <source>
        <dbReference type="EMBL" id="KRY32915.1"/>
    </source>
</evidence>
<dbReference type="EMBL" id="JYDH01000090">
    <property type="protein sequence ID" value="KRY32915.1"/>
    <property type="molecule type" value="Genomic_DNA"/>
</dbReference>
<keyword evidence="2" id="KW-1185">Reference proteome</keyword>
<dbReference type="AlphaFoldDB" id="A0A0V1B8M3"/>
<evidence type="ECO:0000313" key="2">
    <source>
        <dbReference type="Proteomes" id="UP000054776"/>
    </source>
</evidence>
<protein>
    <submittedName>
        <fullName evidence="1">Uncharacterized protein</fullName>
    </submittedName>
</protein>
<dbReference type="Proteomes" id="UP000054776">
    <property type="component" value="Unassembled WGS sequence"/>
</dbReference>
<sequence length="63" mass="7229">MSFTLNDCVFAEILHKTLNDDVILVAMTIAEFEYDSIAAETGTRFQTDDLHTAELNYHEYDII</sequence>
<accession>A0A0V1B8M3</accession>